<dbReference type="PANTHER" id="PTHR24373:SF275">
    <property type="entry name" value="TIR DOMAIN-CONTAINING PROTEIN"/>
    <property type="match status" value="1"/>
</dbReference>
<reference evidence="4" key="2">
    <citation type="submission" date="2020-05" db="UniProtKB">
        <authorList>
            <consortium name="EnsemblMetazoa"/>
        </authorList>
    </citation>
    <scope>IDENTIFICATION</scope>
    <source>
        <strain evidence="4">WRAIR2</strain>
    </source>
</reference>
<dbReference type="VEuPathDB" id="VectorBase:ADIR011520"/>
<dbReference type="GO" id="GO:0005615">
    <property type="term" value="C:extracellular space"/>
    <property type="evidence" value="ECO:0007669"/>
    <property type="project" value="TreeGrafter"/>
</dbReference>
<dbReference type="InterPro" id="IPR050328">
    <property type="entry name" value="Dev_Immune_Receptor"/>
</dbReference>
<reference evidence="5" key="1">
    <citation type="submission" date="2013-03" db="EMBL/GenBank/DDBJ databases">
        <title>The Genome Sequence of Anopheles dirus WRAIR2.</title>
        <authorList>
            <consortium name="The Broad Institute Genomics Platform"/>
            <person name="Neafsey D.E."/>
            <person name="Walton C."/>
            <person name="Walker B."/>
            <person name="Young S.K."/>
            <person name="Zeng Q."/>
            <person name="Gargeya S."/>
            <person name="Fitzgerald M."/>
            <person name="Haas B."/>
            <person name="Abouelleil A."/>
            <person name="Allen A.W."/>
            <person name="Alvarado L."/>
            <person name="Arachchi H.M."/>
            <person name="Berlin A.M."/>
            <person name="Chapman S.B."/>
            <person name="Gainer-Dewar J."/>
            <person name="Goldberg J."/>
            <person name="Griggs A."/>
            <person name="Gujja S."/>
            <person name="Hansen M."/>
            <person name="Howarth C."/>
            <person name="Imamovic A."/>
            <person name="Ireland A."/>
            <person name="Larimer J."/>
            <person name="McCowan C."/>
            <person name="Murphy C."/>
            <person name="Pearson M."/>
            <person name="Poon T.W."/>
            <person name="Priest M."/>
            <person name="Roberts A."/>
            <person name="Saif S."/>
            <person name="Shea T."/>
            <person name="Sisk P."/>
            <person name="Sykes S."/>
            <person name="Wortman J."/>
            <person name="Nusbaum C."/>
            <person name="Birren B."/>
        </authorList>
    </citation>
    <scope>NUCLEOTIDE SEQUENCE [LARGE SCALE GENOMIC DNA]</scope>
    <source>
        <strain evidence="5">WRAIR2</strain>
    </source>
</reference>
<dbReference type="PROSITE" id="PS51450">
    <property type="entry name" value="LRR"/>
    <property type="match status" value="1"/>
</dbReference>
<name>A0A182NV19_9DIPT</name>
<dbReference type="GO" id="GO:0031012">
    <property type="term" value="C:extracellular matrix"/>
    <property type="evidence" value="ECO:0007669"/>
    <property type="project" value="TreeGrafter"/>
</dbReference>
<dbReference type="SUPFAM" id="SSF52047">
    <property type="entry name" value="RNI-like"/>
    <property type="match status" value="1"/>
</dbReference>
<dbReference type="InterPro" id="IPR003591">
    <property type="entry name" value="Leu-rich_rpt_typical-subtyp"/>
</dbReference>
<evidence type="ECO:0000256" key="1">
    <source>
        <dbReference type="ARBA" id="ARBA00022614"/>
    </source>
</evidence>
<evidence type="ECO:0000313" key="5">
    <source>
        <dbReference type="Proteomes" id="UP000075884"/>
    </source>
</evidence>
<protein>
    <submittedName>
        <fullName evidence="4">Uncharacterized protein</fullName>
    </submittedName>
</protein>
<dbReference type="SUPFAM" id="SSF52058">
    <property type="entry name" value="L domain-like"/>
    <property type="match status" value="1"/>
</dbReference>
<organism evidence="4 5">
    <name type="scientific">Anopheles dirus</name>
    <dbReference type="NCBI Taxonomy" id="7168"/>
    <lineage>
        <taxon>Eukaryota</taxon>
        <taxon>Metazoa</taxon>
        <taxon>Ecdysozoa</taxon>
        <taxon>Arthropoda</taxon>
        <taxon>Hexapoda</taxon>
        <taxon>Insecta</taxon>
        <taxon>Pterygota</taxon>
        <taxon>Neoptera</taxon>
        <taxon>Endopterygota</taxon>
        <taxon>Diptera</taxon>
        <taxon>Nematocera</taxon>
        <taxon>Culicoidea</taxon>
        <taxon>Culicidae</taxon>
        <taxon>Anophelinae</taxon>
        <taxon>Anopheles</taxon>
    </lineage>
</organism>
<dbReference type="Gene3D" id="3.80.10.10">
    <property type="entry name" value="Ribonuclease Inhibitor"/>
    <property type="match status" value="5"/>
</dbReference>
<evidence type="ECO:0000256" key="3">
    <source>
        <dbReference type="ARBA" id="ARBA00022737"/>
    </source>
</evidence>
<dbReference type="PANTHER" id="PTHR24373">
    <property type="entry name" value="SLIT RELATED LEUCINE-RICH REPEAT NEURONAL PROTEIN"/>
    <property type="match status" value="1"/>
</dbReference>
<accession>A0A182NV19</accession>
<keyword evidence="1" id="KW-0433">Leucine-rich repeat</keyword>
<evidence type="ECO:0000313" key="4">
    <source>
        <dbReference type="EnsemblMetazoa" id="ADIR011520-PA"/>
    </source>
</evidence>
<keyword evidence="2" id="KW-0732">Signal</keyword>
<dbReference type="InterPro" id="IPR032675">
    <property type="entry name" value="LRR_dom_sf"/>
</dbReference>
<dbReference type="InterPro" id="IPR001611">
    <property type="entry name" value="Leu-rich_rpt"/>
</dbReference>
<dbReference type="Pfam" id="PF13855">
    <property type="entry name" value="LRR_8"/>
    <property type="match status" value="4"/>
</dbReference>
<dbReference type="SMART" id="SM00369">
    <property type="entry name" value="LRR_TYP"/>
    <property type="match status" value="16"/>
</dbReference>
<dbReference type="Proteomes" id="UP000075884">
    <property type="component" value="Unassembled WGS sequence"/>
</dbReference>
<sequence>MNGYQELPSYRLAISSYDNVSDLTVSFVNSVLEHVPQLVFASLPNVTVIRMVATQTRIIDQNAFQGMDRISAIMIAENPLVTLPQNIFRGLIKLRTLKLIDLGLETIAPEWFLDLHRLNYLTISKNPVRTLEANVFEHCPKIWSLDLVANAIESLPETVFDSLSDVESIKLDHNRLQDVHDNLFANTGDLRVLTLSNNSLTLVSPILLRNLSQLEELHLRWNYIEEFQLLFFPSIKPFSLDLRNNRFTSFNQTMLTVLENLDSIWLNDNRITSIAPDTFREAVNTTLIELDDNYLEELPVELLAGLTHLRVFAASNNKIKAVPEELFLENLEVEQIRLSNNLIEKLPPKFFAELPILLELYLDHNNLVELREDAFADCPKLRLIRLGHNHLTSLPEHIFEQQRESMQLLDAKANRFSSIGFVKGLKHLIRLDLEATMLERVEGDEFEGFANLTHLMLGYNQLVRLADDSFQEMYKLKLSATVMQNVPMLQEFDLSNNPIAVIDDHFLHHHSSLERVSLNDFNASSLIAPTVDLTTDGMILPTLTSLDLSGNGLNAVPIEFLRPHEITNAAERKANDGKQENIIYSTVEQ</sequence>
<dbReference type="EnsemblMetazoa" id="ADIR011520-RA">
    <property type="protein sequence ID" value="ADIR011520-PA"/>
    <property type="gene ID" value="ADIR011520"/>
</dbReference>
<evidence type="ECO:0000256" key="2">
    <source>
        <dbReference type="ARBA" id="ARBA00022729"/>
    </source>
</evidence>
<dbReference type="AlphaFoldDB" id="A0A182NV19"/>
<proteinExistence type="predicted"/>
<dbReference type="STRING" id="7168.A0A182NV19"/>
<keyword evidence="3" id="KW-0677">Repeat</keyword>
<keyword evidence="5" id="KW-1185">Reference proteome</keyword>